<accession>A0A8R1Z3K3</accession>
<protein>
    <submittedName>
        <fullName evidence="2">Uncharacterized protein</fullName>
    </submittedName>
</protein>
<reference evidence="3" key="1">
    <citation type="journal article" date="2008" name="Nat. Genet.">
        <title>The Pristionchus pacificus genome provides a unique perspective on nematode lifestyle and parasitism.</title>
        <authorList>
            <person name="Dieterich C."/>
            <person name="Clifton S.W."/>
            <person name="Schuster L.N."/>
            <person name="Chinwalla A."/>
            <person name="Delehaunty K."/>
            <person name="Dinkelacker I."/>
            <person name="Fulton L."/>
            <person name="Fulton R."/>
            <person name="Godfrey J."/>
            <person name="Minx P."/>
            <person name="Mitreva M."/>
            <person name="Roeseler W."/>
            <person name="Tian H."/>
            <person name="Witte H."/>
            <person name="Yang S.P."/>
            <person name="Wilson R.K."/>
            <person name="Sommer R.J."/>
        </authorList>
    </citation>
    <scope>NUCLEOTIDE SEQUENCE [LARGE SCALE GENOMIC DNA]</scope>
    <source>
        <strain evidence="3">PS312</strain>
    </source>
</reference>
<name>A0A2A6CIF9_PRIPA</name>
<evidence type="ECO:0000313" key="2">
    <source>
        <dbReference type="EnsemblMetazoa" id="PPA44711.1"/>
    </source>
</evidence>
<feature type="compositionally biased region" description="Polar residues" evidence="1">
    <location>
        <begin position="67"/>
        <end position="87"/>
    </location>
</feature>
<dbReference type="EnsemblMetazoa" id="PPA44711.1">
    <property type="protein sequence ID" value="PPA44711.1"/>
    <property type="gene ID" value="WBGene00283080"/>
</dbReference>
<proteinExistence type="predicted"/>
<dbReference type="Proteomes" id="UP000005239">
    <property type="component" value="Unassembled WGS sequence"/>
</dbReference>
<dbReference type="AlphaFoldDB" id="A0A2A6CIF9"/>
<sequence>MQQEQNEFLAAVEHVKSDLRHWFSARTDKEEFKQKPAEFTNPNINMDRLFGDYVPPPLPNPKKVAGTGSQFGSNSSGAPGNSKSSDNGKPPSDPKDAAAAPAAAPASN</sequence>
<feature type="compositionally biased region" description="Low complexity" evidence="1">
    <location>
        <begin position="97"/>
        <end position="108"/>
    </location>
</feature>
<feature type="region of interest" description="Disordered" evidence="1">
    <location>
        <begin position="42"/>
        <end position="108"/>
    </location>
</feature>
<evidence type="ECO:0000256" key="1">
    <source>
        <dbReference type="SAM" id="MobiDB-lite"/>
    </source>
</evidence>
<keyword evidence="3" id="KW-1185">Reference proteome</keyword>
<gene>
    <name evidence="2" type="primary">WBGene00283080</name>
</gene>
<organism evidence="2 3">
    <name type="scientific">Pristionchus pacificus</name>
    <name type="common">Parasitic nematode worm</name>
    <dbReference type="NCBI Taxonomy" id="54126"/>
    <lineage>
        <taxon>Eukaryota</taxon>
        <taxon>Metazoa</taxon>
        <taxon>Ecdysozoa</taxon>
        <taxon>Nematoda</taxon>
        <taxon>Chromadorea</taxon>
        <taxon>Rhabditida</taxon>
        <taxon>Rhabditina</taxon>
        <taxon>Diplogasteromorpha</taxon>
        <taxon>Diplogasteroidea</taxon>
        <taxon>Neodiplogasteridae</taxon>
        <taxon>Pristionchus</taxon>
    </lineage>
</organism>
<reference evidence="2" key="2">
    <citation type="submission" date="2022-06" db="UniProtKB">
        <authorList>
            <consortium name="EnsemblMetazoa"/>
        </authorList>
    </citation>
    <scope>IDENTIFICATION</scope>
    <source>
        <strain evidence="2">PS312</strain>
    </source>
</reference>
<evidence type="ECO:0000313" key="3">
    <source>
        <dbReference type="Proteomes" id="UP000005239"/>
    </source>
</evidence>
<accession>A0A2A6CIF9</accession>